<protein>
    <submittedName>
        <fullName evidence="1">Uncharacterized protein</fullName>
    </submittedName>
</protein>
<dbReference type="EMBL" id="CM045772">
    <property type="protein sequence ID" value="KAI7984877.1"/>
    <property type="molecule type" value="Genomic_DNA"/>
</dbReference>
<proteinExistence type="predicted"/>
<organism evidence="1 2">
    <name type="scientific">Camellia lanceoleosa</name>
    <dbReference type="NCBI Taxonomy" id="1840588"/>
    <lineage>
        <taxon>Eukaryota</taxon>
        <taxon>Viridiplantae</taxon>
        <taxon>Streptophyta</taxon>
        <taxon>Embryophyta</taxon>
        <taxon>Tracheophyta</taxon>
        <taxon>Spermatophyta</taxon>
        <taxon>Magnoliopsida</taxon>
        <taxon>eudicotyledons</taxon>
        <taxon>Gunneridae</taxon>
        <taxon>Pentapetalae</taxon>
        <taxon>asterids</taxon>
        <taxon>Ericales</taxon>
        <taxon>Theaceae</taxon>
        <taxon>Camellia</taxon>
    </lineage>
</organism>
<evidence type="ECO:0000313" key="2">
    <source>
        <dbReference type="Proteomes" id="UP001060215"/>
    </source>
</evidence>
<name>A0ACC0F946_9ERIC</name>
<evidence type="ECO:0000313" key="1">
    <source>
        <dbReference type="EMBL" id="KAI7984877.1"/>
    </source>
</evidence>
<reference evidence="1 2" key="1">
    <citation type="journal article" date="2022" name="Plant J.">
        <title>Chromosome-level genome of Camellia lanceoleosa provides a valuable resource for understanding genome evolution and self-incompatibility.</title>
        <authorList>
            <person name="Gong W."/>
            <person name="Xiao S."/>
            <person name="Wang L."/>
            <person name="Liao Z."/>
            <person name="Chang Y."/>
            <person name="Mo W."/>
            <person name="Hu G."/>
            <person name="Li W."/>
            <person name="Zhao G."/>
            <person name="Zhu H."/>
            <person name="Hu X."/>
            <person name="Ji K."/>
            <person name="Xiang X."/>
            <person name="Song Q."/>
            <person name="Yuan D."/>
            <person name="Jin S."/>
            <person name="Zhang L."/>
        </authorList>
    </citation>
    <scope>NUCLEOTIDE SEQUENCE [LARGE SCALE GENOMIC DNA]</scope>
    <source>
        <strain evidence="1">SQ_2022a</strain>
    </source>
</reference>
<sequence length="102" mass="11677">METTGGGFCRLKCLGVEEWIASSTHFPSLEHLVLEECCSLKEIPSDFGDIPVLQIIEVNFCLRFTEESARKIKARQEHNGNNWLKILINNQEFFGMTCESMH</sequence>
<gene>
    <name evidence="1" type="ORF">LOK49_LG14G01431</name>
</gene>
<accession>A0ACC0F946</accession>
<dbReference type="Proteomes" id="UP001060215">
    <property type="component" value="Chromosome 15"/>
</dbReference>
<comment type="caution">
    <text evidence="1">The sequence shown here is derived from an EMBL/GenBank/DDBJ whole genome shotgun (WGS) entry which is preliminary data.</text>
</comment>
<keyword evidence="2" id="KW-1185">Reference proteome</keyword>